<evidence type="ECO:0000313" key="2">
    <source>
        <dbReference type="EMBL" id="KAG7168915.1"/>
    </source>
</evidence>
<reference evidence="2" key="1">
    <citation type="journal article" date="2021" name="Sci. Adv.">
        <title>The American lobster genome reveals insights on longevity, neural, and immune adaptations.</title>
        <authorList>
            <person name="Polinski J.M."/>
            <person name="Zimin A.V."/>
            <person name="Clark K.F."/>
            <person name="Kohn A.B."/>
            <person name="Sadowski N."/>
            <person name="Timp W."/>
            <person name="Ptitsyn A."/>
            <person name="Khanna P."/>
            <person name="Romanova D.Y."/>
            <person name="Williams P."/>
            <person name="Greenwood S.J."/>
            <person name="Moroz L.L."/>
            <person name="Walt D.R."/>
            <person name="Bodnar A.G."/>
        </authorList>
    </citation>
    <scope>NUCLEOTIDE SEQUENCE</scope>
    <source>
        <strain evidence="2">GMGI-L3</strain>
    </source>
</reference>
<dbReference type="InterPro" id="IPR002859">
    <property type="entry name" value="PKD/REJ-like"/>
</dbReference>
<gene>
    <name evidence="2" type="ORF">Hamer_G011592</name>
</gene>
<evidence type="ECO:0000259" key="1">
    <source>
        <dbReference type="Pfam" id="PF02010"/>
    </source>
</evidence>
<evidence type="ECO:0000313" key="3">
    <source>
        <dbReference type="Proteomes" id="UP000747542"/>
    </source>
</evidence>
<name>A0A8J5K2X4_HOMAM</name>
<comment type="caution">
    <text evidence="2">The sequence shown here is derived from an EMBL/GenBank/DDBJ whole genome shotgun (WGS) entry which is preliminary data.</text>
</comment>
<dbReference type="AlphaFoldDB" id="A0A8J5K2X4"/>
<proteinExistence type="predicted"/>
<accession>A0A8J5K2X4</accession>
<feature type="domain" description="PKD/REJ-like" evidence="1">
    <location>
        <begin position="3"/>
        <end position="98"/>
    </location>
</feature>
<feature type="non-terminal residue" evidence="2">
    <location>
        <position position="112"/>
    </location>
</feature>
<protein>
    <submittedName>
        <fullName evidence="2">Putative REJ domain-containing protein 2</fullName>
    </submittedName>
</protein>
<sequence>GVCTDYCSDELKYAWSISTLVNGVKSLITDGTSYMIGHDKPKVVIQKTLFIDHPTVLEFHIKQIISRLVDNEGGVGTMVLKINKPPGGGTCTLTPPPGRVFIEENTIIDPET</sequence>
<keyword evidence="3" id="KW-1185">Reference proteome</keyword>
<dbReference type="EMBL" id="JAHLQT010018664">
    <property type="protein sequence ID" value="KAG7168915.1"/>
    <property type="molecule type" value="Genomic_DNA"/>
</dbReference>
<organism evidence="2 3">
    <name type="scientific">Homarus americanus</name>
    <name type="common">American lobster</name>
    <dbReference type="NCBI Taxonomy" id="6706"/>
    <lineage>
        <taxon>Eukaryota</taxon>
        <taxon>Metazoa</taxon>
        <taxon>Ecdysozoa</taxon>
        <taxon>Arthropoda</taxon>
        <taxon>Crustacea</taxon>
        <taxon>Multicrustacea</taxon>
        <taxon>Malacostraca</taxon>
        <taxon>Eumalacostraca</taxon>
        <taxon>Eucarida</taxon>
        <taxon>Decapoda</taxon>
        <taxon>Pleocyemata</taxon>
        <taxon>Astacidea</taxon>
        <taxon>Nephropoidea</taxon>
        <taxon>Nephropidae</taxon>
        <taxon>Homarus</taxon>
    </lineage>
</organism>
<dbReference type="Proteomes" id="UP000747542">
    <property type="component" value="Unassembled WGS sequence"/>
</dbReference>
<feature type="non-terminal residue" evidence="2">
    <location>
        <position position="1"/>
    </location>
</feature>
<dbReference type="Pfam" id="PF02010">
    <property type="entry name" value="REJ"/>
    <property type="match status" value="1"/>
</dbReference>